<dbReference type="GO" id="GO:0000981">
    <property type="term" value="F:DNA-binding transcription factor activity, RNA polymerase II-specific"/>
    <property type="evidence" value="ECO:0007669"/>
    <property type="project" value="InterPro"/>
</dbReference>
<dbReference type="PROSITE" id="PS50048">
    <property type="entry name" value="ZN2_CY6_FUNGAL_2"/>
    <property type="match status" value="1"/>
</dbReference>
<comment type="caution">
    <text evidence="3">The sequence shown here is derived from an EMBL/GenBank/DDBJ whole genome shotgun (WGS) entry which is preliminary data.</text>
</comment>
<accession>A0A9P7KMU2</accession>
<keyword evidence="4" id="KW-1185">Reference proteome</keyword>
<feature type="domain" description="Zn(2)-C6 fungal-type" evidence="2">
    <location>
        <begin position="27"/>
        <end position="59"/>
    </location>
</feature>
<dbReference type="SUPFAM" id="SSF57701">
    <property type="entry name" value="Zn2/Cys6 DNA-binding domain"/>
    <property type="match status" value="1"/>
</dbReference>
<dbReference type="Pfam" id="PF00172">
    <property type="entry name" value="Zn_clus"/>
    <property type="match status" value="1"/>
</dbReference>
<evidence type="ECO:0000259" key="2">
    <source>
        <dbReference type="PROSITE" id="PS50048"/>
    </source>
</evidence>
<keyword evidence="1" id="KW-0539">Nucleus</keyword>
<dbReference type="Gene3D" id="4.10.240.10">
    <property type="entry name" value="Zn(2)-C6 fungal-type DNA-binding domain"/>
    <property type="match status" value="1"/>
</dbReference>
<dbReference type="InterPro" id="IPR001138">
    <property type="entry name" value="Zn2Cys6_DnaBD"/>
</dbReference>
<evidence type="ECO:0000256" key="1">
    <source>
        <dbReference type="ARBA" id="ARBA00023242"/>
    </source>
</evidence>
<sequence>MSRPPQVHATFPSLFNTPKDMADLRQACDRCHSKKLRCTKIPGSLVCTRCVKAGVTCLFSPPSRSLRHPDNVAFDWSIFNMNTEIDSTLGVNLDLATTAPVAEEAASASPPQATITEVSQLTDMMAALDRLQNTFPTSRANHLSICEFNEFMQICKFDLGLFLEELLQRSQKLVHLYPEVLKRLETKDSTCDVQDCVHNSVQYSQSNSRKSIDQSLVHLLLACHLRILDLFDSLVNHGRMCAHAVPLLPKDHEPNFDIPEIKIGSFVAPKVSAASMMIAMVIELQTSLNARAQQLYDAVSLAVGHESGVAKILGPQCEYLKERASETLTDLQSLRDSLTKLGLIG</sequence>
<dbReference type="CDD" id="cd00067">
    <property type="entry name" value="GAL4"/>
    <property type="match status" value="1"/>
</dbReference>
<dbReference type="AlphaFoldDB" id="A0A9P7KMU2"/>
<evidence type="ECO:0000313" key="3">
    <source>
        <dbReference type="EMBL" id="KAG5655499.1"/>
    </source>
</evidence>
<proteinExistence type="predicted"/>
<dbReference type="Proteomes" id="UP000782241">
    <property type="component" value="Unassembled WGS sequence"/>
</dbReference>
<dbReference type="PROSITE" id="PS00463">
    <property type="entry name" value="ZN2_CY6_FUNGAL_1"/>
    <property type="match status" value="1"/>
</dbReference>
<organism evidence="3 4">
    <name type="scientific">Fusarium avenaceum</name>
    <dbReference type="NCBI Taxonomy" id="40199"/>
    <lineage>
        <taxon>Eukaryota</taxon>
        <taxon>Fungi</taxon>
        <taxon>Dikarya</taxon>
        <taxon>Ascomycota</taxon>
        <taxon>Pezizomycotina</taxon>
        <taxon>Sordariomycetes</taxon>
        <taxon>Hypocreomycetidae</taxon>
        <taxon>Hypocreales</taxon>
        <taxon>Nectriaceae</taxon>
        <taxon>Fusarium</taxon>
        <taxon>Fusarium tricinctum species complex</taxon>
    </lineage>
</organism>
<name>A0A9P7KMU2_9HYPO</name>
<dbReference type="GO" id="GO:0008270">
    <property type="term" value="F:zinc ion binding"/>
    <property type="evidence" value="ECO:0007669"/>
    <property type="project" value="InterPro"/>
</dbReference>
<gene>
    <name evidence="3" type="ORF">KAF25_000748</name>
</gene>
<protein>
    <recommendedName>
        <fullName evidence="2">Zn(2)-C6 fungal-type domain-containing protein</fullName>
    </recommendedName>
</protein>
<evidence type="ECO:0000313" key="4">
    <source>
        <dbReference type="Proteomes" id="UP000782241"/>
    </source>
</evidence>
<dbReference type="EMBL" id="JAGPUO010000029">
    <property type="protein sequence ID" value="KAG5655499.1"/>
    <property type="molecule type" value="Genomic_DNA"/>
</dbReference>
<reference evidence="3" key="1">
    <citation type="submission" date="2021-04" db="EMBL/GenBank/DDBJ databases">
        <title>Draft genome of Fusarium avenaceum strain F156N33, isolated from an atmospheric sample in Virginia.</title>
        <authorList>
            <person name="Yang S."/>
            <person name="Vinatzer B.A."/>
            <person name="Coleman J."/>
        </authorList>
    </citation>
    <scope>NUCLEOTIDE SEQUENCE</scope>
    <source>
        <strain evidence="3">F156N33</strain>
    </source>
</reference>
<dbReference type="InterPro" id="IPR036864">
    <property type="entry name" value="Zn2-C6_fun-type_DNA-bd_sf"/>
</dbReference>
<dbReference type="SMART" id="SM00066">
    <property type="entry name" value="GAL4"/>
    <property type="match status" value="1"/>
</dbReference>